<dbReference type="CDD" id="cd07331">
    <property type="entry name" value="M48C_Oma1_like"/>
    <property type="match status" value="1"/>
</dbReference>
<feature type="transmembrane region" description="Helical" evidence="10">
    <location>
        <begin position="122"/>
        <end position="140"/>
    </location>
</feature>
<dbReference type="InterPro" id="IPR001915">
    <property type="entry name" value="Peptidase_M48"/>
</dbReference>
<keyword evidence="10" id="KW-0812">Transmembrane</keyword>
<sequence length="251" mass="28658">MMYSRDDVCQLLSKQEMGIGGPDSALNLKGDQKVQPADIIFSLIRQIVIHNSWCEGFTDIHWRITIVDNPELVYASSLPTGDMTIYSGTLHACHNIDEASLLLSHELAHIILDHSVERFNHLVLVSMLGLVCIAAIWFFIPSVLVSFFTHILFNGTVTILSNYRYSRKLEMEADRVGLLLASKACFNPERAIKLWKHLPTFNESDTVQEFFETHPCNERRFMILQSLLPQAKELHSSGQCESQMKKEMEEF</sequence>
<dbReference type="GO" id="GO:0034982">
    <property type="term" value="P:mitochondrial protein processing"/>
    <property type="evidence" value="ECO:0007669"/>
    <property type="project" value="TreeGrafter"/>
</dbReference>
<keyword evidence="4 9" id="KW-0862">Zinc</keyword>
<evidence type="ECO:0000313" key="13">
    <source>
        <dbReference type="Proteomes" id="UP000007879"/>
    </source>
</evidence>
<dbReference type="InterPro" id="IPR051156">
    <property type="entry name" value="Mito/Outer_Membr_Metalloprot"/>
</dbReference>
<evidence type="ECO:0000256" key="7">
    <source>
        <dbReference type="ARBA" id="ARBA00040360"/>
    </source>
</evidence>
<dbReference type="AlphaFoldDB" id="A0AAN0ITY5"/>
<dbReference type="GO" id="GO:0006515">
    <property type="term" value="P:protein quality control for misfolded or incompletely synthesized proteins"/>
    <property type="evidence" value="ECO:0007669"/>
    <property type="project" value="TreeGrafter"/>
</dbReference>
<evidence type="ECO:0000256" key="10">
    <source>
        <dbReference type="SAM" id="Phobius"/>
    </source>
</evidence>
<dbReference type="PANTHER" id="PTHR22726">
    <property type="entry name" value="METALLOENDOPEPTIDASE OMA1"/>
    <property type="match status" value="1"/>
</dbReference>
<dbReference type="GO" id="GO:0004222">
    <property type="term" value="F:metalloendopeptidase activity"/>
    <property type="evidence" value="ECO:0007669"/>
    <property type="project" value="InterPro"/>
</dbReference>
<evidence type="ECO:0000256" key="4">
    <source>
        <dbReference type="ARBA" id="ARBA00022833"/>
    </source>
</evidence>
<dbReference type="GO" id="GO:0005743">
    <property type="term" value="C:mitochondrial inner membrane"/>
    <property type="evidence" value="ECO:0007669"/>
    <property type="project" value="TreeGrafter"/>
</dbReference>
<keyword evidence="13" id="KW-1185">Reference proteome</keyword>
<comment type="cofactor">
    <cofactor evidence="9">
        <name>Zn(2+)</name>
        <dbReference type="ChEBI" id="CHEBI:29105"/>
    </cofactor>
    <text evidence="9">Binds 1 zinc ion per subunit.</text>
</comment>
<dbReference type="EnsemblMetazoa" id="XM_011410923.2">
    <property type="protein sequence ID" value="XP_011409225.2"/>
    <property type="gene ID" value="LOC105316116"/>
</dbReference>
<keyword evidence="1 9" id="KW-0645">Protease</keyword>
<evidence type="ECO:0000256" key="5">
    <source>
        <dbReference type="ARBA" id="ARBA00023049"/>
    </source>
</evidence>
<evidence type="ECO:0000256" key="8">
    <source>
        <dbReference type="ARBA" id="ARBA00042978"/>
    </source>
</evidence>
<dbReference type="GeneID" id="105316116"/>
<keyword evidence="2" id="KW-0479">Metal-binding</keyword>
<dbReference type="RefSeq" id="XP_011409225.2">
    <property type="nucleotide sequence ID" value="XM_011410923.2"/>
</dbReference>
<evidence type="ECO:0000256" key="9">
    <source>
        <dbReference type="RuleBase" id="RU003983"/>
    </source>
</evidence>
<evidence type="ECO:0000256" key="1">
    <source>
        <dbReference type="ARBA" id="ARBA00022670"/>
    </source>
</evidence>
<feature type="domain" description="Peptidase M48" evidence="11">
    <location>
        <begin position="59"/>
        <end position="225"/>
    </location>
</feature>
<dbReference type="KEGG" id="aqu:105316116"/>
<organism evidence="12 13">
    <name type="scientific">Amphimedon queenslandica</name>
    <name type="common">Sponge</name>
    <dbReference type="NCBI Taxonomy" id="400682"/>
    <lineage>
        <taxon>Eukaryota</taxon>
        <taxon>Metazoa</taxon>
        <taxon>Porifera</taxon>
        <taxon>Demospongiae</taxon>
        <taxon>Heteroscleromorpha</taxon>
        <taxon>Haplosclerida</taxon>
        <taxon>Niphatidae</taxon>
        <taxon>Amphimedon</taxon>
    </lineage>
</organism>
<name>A0AAN0ITY5_AMPQE</name>
<keyword evidence="3 9" id="KW-0378">Hydrolase</keyword>
<accession>A0AAN0ITY5</accession>
<reference evidence="13" key="1">
    <citation type="journal article" date="2010" name="Nature">
        <title>The Amphimedon queenslandica genome and the evolution of animal complexity.</title>
        <authorList>
            <person name="Srivastava M."/>
            <person name="Simakov O."/>
            <person name="Chapman J."/>
            <person name="Fahey B."/>
            <person name="Gauthier M.E."/>
            <person name="Mitros T."/>
            <person name="Richards G.S."/>
            <person name="Conaco C."/>
            <person name="Dacre M."/>
            <person name="Hellsten U."/>
            <person name="Larroux C."/>
            <person name="Putnam N.H."/>
            <person name="Stanke M."/>
            <person name="Adamska M."/>
            <person name="Darling A."/>
            <person name="Degnan S.M."/>
            <person name="Oakley T.H."/>
            <person name="Plachetzki D.C."/>
            <person name="Zhai Y."/>
            <person name="Adamski M."/>
            <person name="Calcino A."/>
            <person name="Cummins S.F."/>
            <person name="Goodstein D.M."/>
            <person name="Harris C."/>
            <person name="Jackson D.J."/>
            <person name="Leys S.P."/>
            <person name="Shu S."/>
            <person name="Woodcroft B.J."/>
            <person name="Vervoort M."/>
            <person name="Kosik K.S."/>
            <person name="Manning G."/>
            <person name="Degnan B.M."/>
            <person name="Rokhsar D.S."/>
        </authorList>
    </citation>
    <scope>NUCLEOTIDE SEQUENCE [LARGE SCALE GENOMIC DNA]</scope>
</reference>
<dbReference type="PANTHER" id="PTHR22726:SF1">
    <property type="entry name" value="METALLOENDOPEPTIDASE OMA1, MITOCHONDRIAL"/>
    <property type="match status" value="1"/>
</dbReference>
<evidence type="ECO:0000256" key="2">
    <source>
        <dbReference type="ARBA" id="ARBA00022723"/>
    </source>
</evidence>
<evidence type="ECO:0000256" key="3">
    <source>
        <dbReference type="ARBA" id="ARBA00022801"/>
    </source>
</evidence>
<dbReference type="GO" id="GO:0046872">
    <property type="term" value="F:metal ion binding"/>
    <property type="evidence" value="ECO:0007669"/>
    <property type="project" value="UniProtKB-KW"/>
</dbReference>
<keyword evidence="10" id="KW-0472">Membrane</keyword>
<keyword evidence="5 9" id="KW-0482">Metalloprotease</keyword>
<protein>
    <recommendedName>
        <fullName evidence="7">Metalloendopeptidase OMA1, mitochondrial</fullName>
    </recommendedName>
    <alternativeName>
        <fullName evidence="8">Overlapping with the m-AAA protease 1 homolog</fullName>
    </alternativeName>
</protein>
<keyword evidence="10" id="KW-1133">Transmembrane helix</keyword>
<proteinExistence type="inferred from homology"/>
<evidence type="ECO:0000259" key="11">
    <source>
        <dbReference type="Pfam" id="PF01435"/>
    </source>
</evidence>
<evidence type="ECO:0000313" key="12">
    <source>
        <dbReference type="EnsemblMetazoa" id="XP_011409225.2"/>
    </source>
</evidence>
<dbReference type="Pfam" id="PF01435">
    <property type="entry name" value="Peptidase_M48"/>
    <property type="match status" value="1"/>
</dbReference>
<dbReference type="Proteomes" id="UP000007879">
    <property type="component" value="Unassembled WGS sequence"/>
</dbReference>
<evidence type="ECO:0000256" key="6">
    <source>
        <dbReference type="ARBA" id="ARBA00038233"/>
    </source>
</evidence>
<comment type="similarity">
    <text evidence="6 9">Belongs to the peptidase M48 family.</text>
</comment>
<reference evidence="12" key="2">
    <citation type="submission" date="2024-06" db="UniProtKB">
        <authorList>
            <consortium name="EnsemblMetazoa"/>
        </authorList>
    </citation>
    <scope>IDENTIFICATION</scope>
</reference>